<evidence type="ECO:0000313" key="2">
    <source>
        <dbReference type="Proteomes" id="UP000489600"/>
    </source>
</evidence>
<dbReference type="EMBL" id="CABITT030000002">
    <property type="protein sequence ID" value="VVA94532.1"/>
    <property type="molecule type" value="Genomic_DNA"/>
</dbReference>
<dbReference type="Proteomes" id="UP000489600">
    <property type="component" value="Unassembled WGS sequence"/>
</dbReference>
<keyword evidence="2" id="KW-1185">Reference proteome</keyword>
<proteinExistence type="predicted"/>
<reference evidence="1" key="1">
    <citation type="submission" date="2019-07" db="EMBL/GenBank/DDBJ databases">
        <authorList>
            <person name="Dittberner H."/>
        </authorList>
    </citation>
    <scope>NUCLEOTIDE SEQUENCE [LARGE SCALE GENOMIC DNA]</scope>
</reference>
<protein>
    <submittedName>
        <fullName evidence="1">Uncharacterized protein</fullName>
    </submittedName>
</protein>
<dbReference type="AlphaFoldDB" id="A0A565AYP8"/>
<evidence type="ECO:0000313" key="1">
    <source>
        <dbReference type="EMBL" id="VVA94532.1"/>
    </source>
</evidence>
<accession>A0A565AYP8</accession>
<organism evidence="1 2">
    <name type="scientific">Arabis nemorensis</name>
    <dbReference type="NCBI Taxonomy" id="586526"/>
    <lineage>
        <taxon>Eukaryota</taxon>
        <taxon>Viridiplantae</taxon>
        <taxon>Streptophyta</taxon>
        <taxon>Embryophyta</taxon>
        <taxon>Tracheophyta</taxon>
        <taxon>Spermatophyta</taxon>
        <taxon>Magnoliopsida</taxon>
        <taxon>eudicotyledons</taxon>
        <taxon>Gunneridae</taxon>
        <taxon>Pentapetalae</taxon>
        <taxon>rosids</taxon>
        <taxon>malvids</taxon>
        <taxon>Brassicales</taxon>
        <taxon>Brassicaceae</taxon>
        <taxon>Arabideae</taxon>
        <taxon>Arabis</taxon>
    </lineage>
</organism>
<comment type="caution">
    <text evidence="1">The sequence shown here is derived from an EMBL/GenBank/DDBJ whole genome shotgun (WGS) entry which is preliminary data.</text>
</comment>
<sequence>MKIDLHVKTKTPKIRTILAVLRVEPPRVAVREYRVADRATRVTGCRIAERDARVTGRDHRVAGNIVVMVNKDRPWLGLLNDFAMCPSCVGEASNQGSPRAVEKS</sequence>
<name>A0A565AYP8_9BRAS</name>
<gene>
    <name evidence="1" type="ORF">ANE_LOCUS4977</name>
</gene>